<evidence type="ECO:0000259" key="2">
    <source>
        <dbReference type="Pfam" id="PF01973"/>
    </source>
</evidence>
<dbReference type="PANTHER" id="PTHR41786:SF1">
    <property type="entry name" value="6-HYDROXYMETHYLPTERIN DIPHOSPHOKINASE MPTE-LIKE DOMAIN-CONTAINING PROTEIN"/>
    <property type="match status" value="1"/>
</dbReference>
<gene>
    <name evidence="4" type="ORF">PF021_05600</name>
</gene>
<accession>A0ABT4VEN1</accession>
<proteinExistence type="predicted"/>
<comment type="caution">
    <text evidence="4">The sequence shown here is derived from an EMBL/GenBank/DDBJ whole genome shotgun (WGS) entry which is preliminary data.</text>
</comment>
<dbReference type="RefSeq" id="WP_271021452.1">
    <property type="nucleotide sequence ID" value="NZ_JAQHXR010000002.1"/>
</dbReference>
<dbReference type="Proteomes" id="UP001210261">
    <property type="component" value="Unassembled WGS sequence"/>
</dbReference>
<feature type="domain" description="6-hydroxymethylpterin diphosphokinase MptE-like" evidence="2">
    <location>
        <begin position="211"/>
        <end position="383"/>
    </location>
</feature>
<dbReference type="InterPro" id="IPR002826">
    <property type="entry name" value="MptE-like"/>
</dbReference>
<evidence type="ECO:0000259" key="3">
    <source>
        <dbReference type="Pfam" id="PF20157"/>
    </source>
</evidence>
<sequence length="660" mass="76615">MSNSEITNPRLEKNLSALAKKNPLLAGQLRLLQPNKKYEVFIGEDPLNINIYDKEDQVALFQNEPLDEVQNKIVEFESLKLYPFFYFFGIGNGIFFKLLLQNKSLKKLFIFEPELELIYIALNFADFEQDILDERLLIFWTKTSSFGELDQYLVKEGQWIYSRIYNLHIYNNYYGRYSQECLFINTILTRSLEHHVVAVGNDSTDSLIGIKHHIANMPKMIETPSLLELIKNAKNTNTAIIVSTGPSLYKQLELLKEYQDYVTIISVDASFPILVKHGIKPDIVTTLERVKETAEFYKQTPKEAQENVIFAITSIVHEDTTNSISNGIKSFSMRPFGYTRFFELKEYGYAGIGMSAANMAYEIVVLSRFERCIFIGQDLSFSIDGKTHSKDAIFGEKESQYKQKENIGDKILIEAYGGDGYVETTSVWKMFLNFFEKDIADTPYPLDVINSTEGGARIHGTRELSFRDSLSLVTKDKKKQIKLQSPTKEKIKENTKQIESKVKEFLEFGYKKKKSVEKTFLKVVKMTEELEKLNKENKLEKINWTKLEKILDEIDDIKLYFQDDLFIKAFSDAVQSYIVHQELEFAKIIVRPVNNLIEKQVKQIDWLYAHKFWLFSLAGGMDATLEVVKEEAKNWMKIPEKFYKESYIRTLSKGDKKQEE</sequence>
<dbReference type="PANTHER" id="PTHR41786">
    <property type="entry name" value="MOTILITY ACCESSORY FACTOR MAF"/>
    <property type="match status" value="1"/>
</dbReference>
<dbReference type="Pfam" id="PF20157">
    <property type="entry name" value="Maf_flag10_N"/>
    <property type="match status" value="1"/>
</dbReference>
<protein>
    <submittedName>
        <fullName evidence="4">Motility associated factor glycosyltransferase family protein</fullName>
    </submittedName>
</protein>
<dbReference type="EMBL" id="JAQHXR010000002">
    <property type="protein sequence ID" value="MDA3969149.1"/>
    <property type="molecule type" value="Genomic_DNA"/>
</dbReference>
<organism evidence="4 5">
    <name type="scientific">Helicobacter ibis</name>
    <dbReference type="NCBI Taxonomy" id="2962633"/>
    <lineage>
        <taxon>Bacteria</taxon>
        <taxon>Pseudomonadati</taxon>
        <taxon>Campylobacterota</taxon>
        <taxon>Epsilonproteobacteria</taxon>
        <taxon>Campylobacterales</taxon>
        <taxon>Helicobacteraceae</taxon>
        <taxon>Helicobacter</taxon>
    </lineage>
</organism>
<dbReference type="Pfam" id="PF01973">
    <property type="entry name" value="MptE-like"/>
    <property type="match status" value="1"/>
</dbReference>
<keyword evidence="1" id="KW-0175">Coiled coil</keyword>
<evidence type="ECO:0000313" key="5">
    <source>
        <dbReference type="Proteomes" id="UP001210261"/>
    </source>
</evidence>
<feature type="coiled-coil region" evidence="1">
    <location>
        <begin position="516"/>
        <end position="543"/>
    </location>
</feature>
<evidence type="ECO:0000313" key="4">
    <source>
        <dbReference type="EMBL" id="MDA3969149.1"/>
    </source>
</evidence>
<keyword evidence="5" id="KW-1185">Reference proteome</keyword>
<name>A0ABT4VEN1_9HELI</name>
<feature type="domain" description="Glycosyltransferase Maf N-terminal" evidence="3">
    <location>
        <begin position="87"/>
        <end position="129"/>
    </location>
</feature>
<dbReference type="InterPro" id="IPR045376">
    <property type="entry name" value="Maf_N"/>
</dbReference>
<reference evidence="4 5" key="1">
    <citation type="submission" date="2023-01" db="EMBL/GenBank/DDBJ databases">
        <title>Description of Helicobacter ibis sp. nov. isolated from faecal droppings of black-faced ibis (Theristicus melanopis).</title>
        <authorList>
            <person name="Lopez-Cantillo M."/>
            <person name="Vidal-Veuthey B."/>
            <person name="Mella A."/>
            <person name="De La Haba R."/>
            <person name="Collado L."/>
        </authorList>
    </citation>
    <scope>NUCLEOTIDE SEQUENCE [LARGE SCALE GENOMIC DNA]</scope>
    <source>
        <strain evidence="4 5">A82</strain>
    </source>
</reference>
<evidence type="ECO:0000256" key="1">
    <source>
        <dbReference type="SAM" id="Coils"/>
    </source>
</evidence>